<accession>A0A4V2ULD5</accession>
<dbReference type="Proteomes" id="UP000295696">
    <property type="component" value="Unassembled WGS sequence"/>
</dbReference>
<proteinExistence type="predicted"/>
<reference evidence="2 3" key="1">
    <citation type="submission" date="2019-03" db="EMBL/GenBank/DDBJ databases">
        <title>Genomic Encyclopedia of Type Strains, Phase IV (KMG-IV): sequencing the most valuable type-strain genomes for metagenomic binning, comparative biology and taxonomic classification.</title>
        <authorList>
            <person name="Goeker M."/>
        </authorList>
    </citation>
    <scope>NUCLEOTIDE SEQUENCE [LARGE SCALE GENOMIC DNA]</scope>
    <source>
        <strain evidence="2 3">DSM 104836</strain>
    </source>
</reference>
<evidence type="ECO:0000313" key="2">
    <source>
        <dbReference type="EMBL" id="TCS50179.1"/>
    </source>
</evidence>
<sequence length="71" mass="7588">MENLLRLTFVSALALKAATLSAAQTEFTGIAGLNGRINDRATDSKFVPSTADHTGRWVSPTLVVSLGRKDK</sequence>
<dbReference type="AlphaFoldDB" id="A0A4V2ULD5"/>
<evidence type="ECO:0000256" key="1">
    <source>
        <dbReference type="SAM" id="SignalP"/>
    </source>
</evidence>
<evidence type="ECO:0000313" key="3">
    <source>
        <dbReference type="Proteomes" id="UP000295696"/>
    </source>
</evidence>
<name>A0A4V2ULD5_9RHOB</name>
<keyword evidence="1" id="KW-0732">Signal</keyword>
<organism evidence="2 3">
    <name type="scientific">Primorskyibacter sedentarius</name>
    <dbReference type="NCBI Taxonomy" id="745311"/>
    <lineage>
        <taxon>Bacteria</taxon>
        <taxon>Pseudomonadati</taxon>
        <taxon>Pseudomonadota</taxon>
        <taxon>Alphaproteobacteria</taxon>
        <taxon>Rhodobacterales</taxon>
        <taxon>Roseobacteraceae</taxon>
        <taxon>Primorskyibacter</taxon>
    </lineage>
</organism>
<feature type="signal peptide" evidence="1">
    <location>
        <begin position="1"/>
        <end position="22"/>
    </location>
</feature>
<keyword evidence="3" id="KW-1185">Reference proteome</keyword>
<protein>
    <submittedName>
        <fullName evidence="2">Uncharacterized protein</fullName>
    </submittedName>
</protein>
<gene>
    <name evidence="2" type="ORF">EDD52_1476</name>
</gene>
<dbReference type="EMBL" id="SLZU01000047">
    <property type="protein sequence ID" value="TCS50179.1"/>
    <property type="molecule type" value="Genomic_DNA"/>
</dbReference>
<feature type="chain" id="PRO_5020937367" evidence="1">
    <location>
        <begin position="23"/>
        <end position="71"/>
    </location>
</feature>
<comment type="caution">
    <text evidence="2">The sequence shown here is derived from an EMBL/GenBank/DDBJ whole genome shotgun (WGS) entry which is preliminary data.</text>
</comment>